<proteinExistence type="predicted"/>
<sequence>MFLVTILSFNVLFQLGYRQAVRHQVLILAYPGSNPGTPAIKLKQIIKTARELNSYPKNNKVAVTTFSWGIAKR</sequence>
<protein>
    <submittedName>
        <fullName evidence="1">Uncharacterized protein</fullName>
    </submittedName>
</protein>
<evidence type="ECO:0000313" key="1">
    <source>
        <dbReference type="EMBL" id="CBJ89416.1"/>
    </source>
</evidence>
<keyword evidence="2" id="KW-1185">Reference proteome</keyword>
<reference evidence="1 2" key="1">
    <citation type="journal article" date="2011" name="PLoS ONE">
        <title>The entomopathogenic bacterial endosymbionts xenorhabdus and photorhabdus: convergent lifestyles from divergent genomes.</title>
        <authorList>
            <person name="Chaston J.M."/>
            <person name="Suen G."/>
            <person name="Tucker S.L."/>
            <person name="Andersen A.W."/>
            <person name="Bhasin A."/>
            <person name="Bode E."/>
            <person name="Bode H.B."/>
            <person name="Brachmann A.O."/>
            <person name="Cowles C.E."/>
            <person name="Cowles K.N."/>
            <person name="Darby C."/>
            <person name="de Leon L."/>
            <person name="Drace K."/>
            <person name="Du Z."/>
            <person name="Givaudan A."/>
            <person name="Herbert Tran E.E."/>
            <person name="Jewell K.A."/>
            <person name="Knack J.J."/>
            <person name="Krasomil-Osterfeld K.C."/>
            <person name="Kukor R."/>
            <person name="Lanois A."/>
            <person name="Latreille P."/>
            <person name="Leimgruber N.K."/>
            <person name="Lipke C.M."/>
            <person name="Liu R."/>
            <person name="Lu X."/>
            <person name="Martens E.C."/>
            <person name="Marri P.R."/>
            <person name="Medigue C."/>
            <person name="Menard M.L."/>
            <person name="Miller N.M."/>
            <person name="Morales-Soto N."/>
            <person name="Norton S."/>
            <person name="Ogier J.C."/>
            <person name="Orchard S.S."/>
            <person name="Park D."/>
            <person name="Park Y."/>
            <person name="Qurollo B.A."/>
            <person name="Sugar D.R."/>
            <person name="Richards G.R."/>
            <person name="Rouy Z."/>
            <person name="Slominski B."/>
            <person name="Slominski K."/>
            <person name="Snyder H."/>
            <person name="Tjaden B.C."/>
            <person name="van der Hoeven R."/>
            <person name="Welch R.D."/>
            <person name="Wheeler C."/>
            <person name="Xiang B."/>
            <person name="Barbazuk B."/>
            <person name="Gaudriault S."/>
            <person name="Goodner B."/>
            <person name="Slater S.C."/>
            <person name="Forst S."/>
            <person name="Goldman B.S."/>
            <person name="Goodrich-Blair H."/>
        </authorList>
    </citation>
    <scope>NUCLEOTIDE SEQUENCE [LARGE SCALE GENOMIC DNA]</scope>
    <source>
        <strain evidence="2">ATCC 19061 / DSM 3370 / CCUG 14189 / LMG 1036 / NCIMB 9965 / AN6</strain>
    </source>
</reference>
<evidence type="ECO:0000313" key="2">
    <source>
        <dbReference type="Proteomes" id="UP000008075"/>
    </source>
</evidence>
<dbReference type="EMBL" id="FN667742">
    <property type="protein sequence ID" value="CBJ89416.1"/>
    <property type="molecule type" value="Genomic_DNA"/>
</dbReference>
<name>D3VAI0_XENNA</name>
<dbReference type="HOGENOM" id="CLU_2704005_0_0_6"/>
<dbReference type="AlphaFoldDB" id="D3VAI0"/>
<organism evidence="1 2">
    <name type="scientific">Xenorhabdus nematophila (strain ATCC 19061 / DSM 3370 / CCUG 14189 / LMG 1036 / NCIMB 9965 / AN6)</name>
    <dbReference type="NCBI Taxonomy" id="406817"/>
    <lineage>
        <taxon>Bacteria</taxon>
        <taxon>Pseudomonadati</taxon>
        <taxon>Pseudomonadota</taxon>
        <taxon>Gammaproteobacteria</taxon>
        <taxon>Enterobacterales</taxon>
        <taxon>Morganellaceae</taxon>
        <taxon>Xenorhabdus</taxon>
    </lineage>
</organism>
<dbReference type="Proteomes" id="UP000008075">
    <property type="component" value="Chromosome"/>
</dbReference>
<dbReference type="KEGG" id="xne:XNC1_1352"/>
<accession>D3VAI0</accession>
<gene>
    <name evidence="1" type="ordered locus">XNC1_1352</name>
</gene>